<dbReference type="AlphaFoldDB" id="A0A1H0FS22"/>
<gene>
    <name evidence="3" type="ORF">SAMN04487900_10653</name>
    <name evidence="2" type="ORF">SAMN04487901_11038</name>
</gene>
<dbReference type="Proteomes" id="UP000198779">
    <property type="component" value="Unassembled WGS sequence"/>
</dbReference>
<feature type="signal peptide" evidence="1">
    <location>
        <begin position="1"/>
        <end position="20"/>
    </location>
</feature>
<sequence length="415" mass="46623">MKKILSIMVAALAIAGSAEAVIVQKIYLKDGSVLSGYIQKQDDNGNLTIHSDVAEICLKSSQATISNEKNYTIGELDKNWVEWAEKNEAFEGTGNQRTLYLADVTSKSKTVAKVKIIERGELVRYLEMSPDIYTIPWKDVLAIKGEKRCKTALSGINRIFQLKSGMEFEGQYAEETDSLLTLYLNNGIRQSFKINDVIKYTFRPINPNQDIFAQSELLNIVKTKNGNETKGIIIEQNYTSAKDSENYFLVQQPSGAIQSIKVSDILETRKEENPKFDPKFDVLLKEGEVLINRQEVVMTGITEKGENSVLDSLSEKVVIKKDPQNNTRVTVEYRNANGANIEAYQVVKVNKIENKKEKKTFYGVSYRDLVNSTIRPVSVETSVNHTTKAEYIVGGQGTFALYDAKNKKAIPFIIK</sequence>
<dbReference type="Proteomes" id="UP000199134">
    <property type="component" value="Unassembled WGS sequence"/>
</dbReference>
<dbReference type="OrthoDB" id="1029136at2"/>
<reference evidence="2 5" key="2">
    <citation type="submission" date="2016-10" db="EMBL/GenBank/DDBJ databases">
        <authorList>
            <person name="de Groot N.N."/>
        </authorList>
    </citation>
    <scope>NUCLEOTIDE SEQUENCE [LARGE SCALE GENOMIC DNA]</scope>
    <source>
        <strain evidence="5">BP1-145</strain>
        <strain evidence="2">BP1-148</strain>
    </source>
</reference>
<evidence type="ECO:0000313" key="3">
    <source>
        <dbReference type="EMBL" id="SDN97279.1"/>
    </source>
</evidence>
<keyword evidence="4" id="KW-1185">Reference proteome</keyword>
<evidence type="ECO:0000313" key="4">
    <source>
        <dbReference type="Proteomes" id="UP000198779"/>
    </source>
</evidence>
<evidence type="ECO:0000256" key="1">
    <source>
        <dbReference type="SAM" id="SignalP"/>
    </source>
</evidence>
<keyword evidence="1" id="KW-0732">Signal</keyword>
<accession>A0A1G7XBD2</accession>
<proteinExistence type="predicted"/>
<dbReference type="RefSeq" id="WP_143005710.1">
    <property type="nucleotide sequence ID" value="NZ_FNCQ01000010.1"/>
</dbReference>
<evidence type="ECO:0000313" key="2">
    <source>
        <dbReference type="EMBL" id="SDG81454.1"/>
    </source>
</evidence>
<reference evidence="3 4" key="1">
    <citation type="submission" date="2016-10" db="EMBL/GenBank/DDBJ databases">
        <authorList>
            <person name="Varghese N."/>
            <person name="Submissions S."/>
        </authorList>
    </citation>
    <scope>NUCLEOTIDE SEQUENCE</scope>
    <source>
        <strain evidence="3">BP1-145</strain>
        <strain evidence="4">BP1-148</strain>
    </source>
</reference>
<dbReference type="EMBL" id="FNIW01000006">
    <property type="protein sequence ID" value="SDN97279.1"/>
    <property type="molecule type" value="Genomic_DNA"/>
</dbReference>
<organism evidence="3 5">
    <name type="scientific">Prevotella communis</name>
    <dbReference type="NCBI Taxonomy" id="2913614"/>
    <lineage>
        <taxon>Bacteria</taxon>
        <taxon>Pseudomonadati</taxon>
        <taxon>Bacteroidota</taxon>
        <taxon>Bacteroidia</taxon>
        <taxon>Bacteroidales</taxon>
        <taxon>Prevotellaceae</taxon>
        <taxon>Prevotella</taxon>
    </lineage>
</organism>
<dbReference type="EMBL" id="FNCQ01000010">
    <property type="protein sequence ID" value="SDG81454.1"/>
    <property type="molecule type" value="Genomic_DNA"/>
</dbReference>
<protein>
    <submittedName>
        <fullName evidence="3">Uncharacterized protein</fullName>
    </submittedName>
</protein>
<evidence type="ECO:0000313" key="5">
    <source>
        <dbReference type="Proteomes" id="UP000199134"/>
    </source>
</evidence>
<name>A0A1H0FS22_9BACT</name>
<feature type="chain" id="PRO_5041120842" evidence="1">
    <location>
        <begin position="21"/>
        <end position="415"/>
    </location>
</feature>
<dbReference type="STRING" id="645274.SAMN04487901_11038"/>
<accession>A0A1H0FS22</accession>